<dbReference type="Pfam" id="PF01822">
    <property type="entry name" value="WSC"/>
    <property type="match status" value="1"/>
</dbReference>
<sequence length="169" mass="18801">MKVSTCALLVVVLLVVATEGQEIGDYVGCYVKNYGDVVFPYTLIDRGMSNAMCAQHCSIKGYTYSATKSVRCGCGTEEHLVEMMKAEESDCTNNCKSGGGICGGYARLSVYKTKKDKRELSELLGDLTSTLEKLDSAYKREMFGTEDFEEEMREMEEMEAADMAENEEY</sequence>
<gene>
    <name evidence="4" type="primary">LOC109468747</name>
</gene>
<name>A0A6P4YLS3_BRABE</name>
<dbReference type="PROSITE" id="PS51212">
    <property type="entry name" value="WSC"/>
    <property type="match status" value="1"/>
</dbReference>
<reference evidence="4" key="1">
    <citation type="submission" date="2025-08" db="UniProtKB">
        <authorList>
            <consortium name="RefSeq"/>
        </authorList>
    </citation>
    <scope>IDENTIFICATION</scope>
    <source>
        <tissue evidence="4">Gonad</tissue>
    </source>
</reference>
<evidence type="ECO:0000313" key="3">
    <source>
        <dbReference type="Proteomes" id="UP000515135"/>
    </source>
</evidence>
<feature type="domain" description="WSC" evidence="2">
    <location>
        <begin position="23"/>
        <end position="114"/>
    </location>
</feature>
<dbReference type="Proteomes" id="UP000515135">
    <property type="component" value="Unplaced"/>
</dbReference>
<accession>A0A6P4YLS3</accession>
<dbReference type="GeneID" id="109468747"/>
<keyword evidence="1" id="KW-0732">Signal</keyword>
<feature type="signal peptide" evidence="1">
    <location>
        <begin position="1"/>
        <end position="20"/>
    </location>
</feature>
<proteinExistence type="predicted"/>
<evidence type="ECO:0000259" key="2">
    <source>
        <dbReference type="PROSITE" id="PS51212"/>
    </source>
</evidence>
<evidence type="ECO:0000313" key="4">
    <source>
        <dbReference type="RefSeq" id="XP_019622634.1"/>
    </source>
</evidence>
<feature type="chain" id="PRO_5028043937" evidence="1">
    <location>
        <begin position="21"/>
        <end position="169"/>
    </location>
</feature>
<dbReference type="SMART" id="SM00321">
    <property type="entry name" value="WSC"/>
    <property type="match status" value="1"/>
</dbReference>
<dbReference type="AlphaFoldDB" id="A0A6P4YLS3"/>
<dbReference type="OrthoDB" id="10022470at2759"/>
<dbReference type="InterPro" id="IPR002889">
    <property type="entry name" value="WSC_carb-bd"/>
</dbReference>
<evidence type="ECO:0000256" key="1">
    <source>
        <dbReference type="SAM" id="SignalP"/>
    </source>
</evidence>
<keyword evidence="3" id="KW-1185">Reference proteome</keyword>
<dbReference type="RefSeq" id="XP_019622634.1">
    <property type="nucleotide sequence ID" value="XM_019767075.1"/>
</dbReference>
<protein>
    <submittedName>
        <fullName evidence="4">WSC domain-containing protein 2-like</fullName>
    </submittedName>
</protein>
<dbReference type="KEGG" id="bbel:109468747"/>
<organism evidence="3 4">
    <name type="scientific">Branchiostoma belcheri</name>
    <name type="common">Amphioxus</name>
    <dbReference type="NCBI Taxonomy" id="7741"/>
    <lineage>
        <taxon>Eukaryota</taxon>
        <taxon>Metazoa</taxon>
        <taxon>Chordata</taxon>
        <taxon>Cephalochordata</taxon>
        <taxon>Leptocardii</taxon>
        <taxon>Amphioxiformes</taxon>
        <taxon>Branchiostomatidae</taxon>
        <taxon>Branchiostoma</taxon>
    </lineage>
</organism>